<feature type="transmembrane region" description="Helical" evidence="1">
    <location>
        <begin position="356"/>
        <end position="373"/>
    </location>
</feature>
<gene>
    <name evidence="2" type="ORF">CDG68_06375</name>
</gene>
<feature type="transmembrane region" description="Helical" evidence="1">
    <location>
        <begin position="74"/>
        <end position="104"/>
    </location>
</feature>
<reference evidence="2 3" key="1">
    <citation type="submission" date="2018-10" db="EMBL/GenBank/DDBJ databases">
        <title>The complete genome of Acinetobacter wuhouensis strain WCHAW010062.</title>
        <authorList>
            <person name="Hu Y."/>
            <person name="Long H."/>
            <person name="Feng Y."/>
            <person name="Zong Z."/>
        </authorList>
    </citation>
    <scope>NUCLEOTIDE SEQUENCE [LARGE SCALE GENOMIC DNA]</scope>
    <source>
        <strain evidence="2 3">WCHAW010062</strain>
    </source>
</reference>
<feature type="transmembrane region" description="Helical" evidence="1">
    <location>
        <begin position="197"/>
        <end position="220"/>
    </location>
</feature>
<feature type="transmembrane region" description="Helical" evidence="1">
    <location>
        <begin position="694"/>
        <end position="710"/>
    </location>
</feature>
<feature type="transmembrane region" description="Helical" evidence="1">
    <location>
        <begin position="254"/>
        <end position="274"/>
    </location>
</feature>
<dbReference type="InterPro" id="IPR019286">
    <property type="entry name" value="DUF2339_TM"/>
</dbReference>
<feature type="transmembrane region" description="Helical" evidence="1">
    <location>
        <begin position="523"/>
        <end position="543"/>
    </location>
</feature>
<dbReference type="RefSeq" id="WP_087552683.1">
    <property type="nucleotide sequence ID" value="NZ_CP033133.1"/>
</dbReference>
<dbReference type="Pfam" id="PF10101">
    <property type="entry name" value="DUF2339"/>
    <property type="match status" value="1"/>
</dbReference>
<dbReference type="PANTHER" id="PTHR38434">
    <property type="entry name" value="BLL2549 PROTEIN"/>
    <property type="match status" value="1"/>
</dbReference>
<proteinExistence type="predicted"/>
<keyword evidence="1" id="KW-0812">Transmembrane</keyword>
<feature type="transmembrane region" description="Helical" evidence="1">
    <location>
        <begin position="884"/>
        <end position="903"/>
    </location>
</feature>
<feature type="transmembrane region" description="Helical" evidence="1">
    <location>
        <begin position="332"/>
        <end position="350"/>
    </location>
</feature>
<sequence length="909" mass="102809">MLKGQSEIRIIWLMMLMIIAVSAWFFDAKIVTYICGLAFVMSVMHYVDAIQNPMQEIASKTQIPLQNTSKVPLYISSIISVVGLTLHFSWLVGLGLTAWIFFFLRWLRRLERYLSQVQTQLQRLQSSADLPFKTDHSAHQSLQHAQTVTTDGLPVDSLMTQVRQWIFQGNPVLKVAILVLVIGIVLLLRFATEHWQLSLAVKLAIVALVSIGITGLGFILQSKNRSFALALEGLGLAGLFLTLFFAYYNQVIPNIFIAGIYFVVIMLVTLGLSLKQQSIELALMAMLIAYVAPFTLPIRSATATELVAYYLVINISIAILSTLRPWKYLNQIGFLVTAIVGGAYVFYHGYAQEKSRLTLLVIANIAIFVWLGFRFSQLIAKQDLEQFKLKPSLDIALIFGAPIIGFLFLYLMYFHQEWYLASFSLGFSIVFAVIYQLSKRNQSIQLISQSYFSLALIFLALIPPILLHGQWSVVGWAIEGLLIFAFALYQQSNISRYMAIALLIVAGCSSLYYLVELADFPNTMYWCLSLSYVAVVVLANSRVEFQKQISAMTTLFLSVLMLSATTMILYLLLDYFEGGNQYIYSLLVLSFGYLVLNEVLLKLQATWTWLIPKWMGVIPLYVFALILILDISQNGVLVWTNSVERWGMLVSGLLLTRIWLRPLRGIRLENEWVSLGVLTSLSLASLSLIPSMPYISVVILPLLFCGWCFFQKNAEWVMFWKTRSSLALMLLWMVCSQLFSQQAFQAYLLPILNPFDLVSIAILIGFLWMLNLQVKQQYQHQQGMDQGILAVLSVLSVLWLSSYILLRALHVYFATPYNDLSLWQDATVQLSLTLLWVSLAFIAMSYATRKVIRSLWILGGSILVIVTLKLVLFDLSHIGTLTRVISFLGAGFIMLIIAYIAPIPELKEN</sequence>
<feature type="transmembrane region" description="Helical" evidence="1">
    <location>
        <begin position="746"/>
        <end position="768"/>
    </location>
</feature>
<feature type="transmembrane region" description="Helical" evidence="1">
    <location>
        <begin position="497"/>
        <end position="517"/>
    </location>
</feature>
<feature type="transmembrane region" description="Helical" evidence="1">
    <location>
        <begin position="613"/>
        <end position="631"/>
    </location>
</feature>
<dbReference type="Proteomes" id="UP000279962">
    <property type="component" value="Chromosome"/>
</dbReference>
<accession>A0A3G2T039</accession>
<feature type="transmembrane region" description="Helical" evidence="1">
    <location>
        <begin position="172"/>
        <end position="191"/>
    </location>
</feature>
<dbReference type="EMBL" id="CP033133">
    <property type="protein sequence ID" value="AYO53312.1"/>
    <property type="molecule type" value="Genomic_DNA"/>
</dbReference>
<feature type="transmembrane region" description="Helical" evidence="1">
    <location>
        <begin position="722"/>
        <end position="740"/>
    </location>
</feature>
<feature type="transmembrane region" description="Helical" evidence="1">
    <location>
        <begin position="393"/>
        <end position="413"/>
    </location>
</feature>
<feature type="transmembrane region" description="Helical" evidence="1">
    <location>
        <begin position="788"/>
        <end position="806"/>
    </location>
</feature>
<protein>
    <submittedName>
        <fullName evidence="2">DUF2339 domain-containing protein</fullName>
    </submittedName>
</protein>
<keyword evidence="1" id="KW-1133">Transmembrane helix</keyword>
<evidence type="ECO:0000313" key="2">
    <source>
        <dbReference type="EMBL" id="AYO53312.1"/>
    </source>
</evidence>
<feature type="transmembrane region" description="Helical" evidence="1">
    <location>
        <begin position="473"/>
        <end position="490"/>
    </location>
</feature>
<feature type="transmembrane region" description="Helical" evidence="1">
    <location>
        <begin position="582"/>
        <end position="601"/>
    </location>
</feature>
<dbReference type="PANTHER" id="PTHR38434:SF1">
    <property type="entry name" value="BLL2549 PROTEIN"/>
    <property type="match status" value="1"/>
</dbReference>
<dbReference type="AlphaFoldDB" id="A0A3G2T039"/>
<feature type="transmembrane region" description="Helical" evidence="1">
    <location>
        <begin position="227"/>
        <end position="248"/>
    </location>
</feature>
<evidence type="ECO:0000256" key="1">
    <source>
        <dbReference type="SAM" id="Phobius"/>
    </source>
</evidence>
<feature type="transmembrane region" description="Helical" evidence="1">
    <location>
        <begin position="826"/>
        <end position="847"/>
    </location>
</feature>
<keyword evidence="1" id="KW-0472">Membrane</keyword>
<feature type="transmembrane region" description="Helical" evidence="1">
    <location>
        <begin position="854"/>
        <end position="872"/>
    </location>
</feature>
<feature type="transmembrane region" description="Helical" evidence="1">
    <location>
        <begin position="450"/>
        <end position="467"/>
    </location>
</feature>
<feature type="transmembrane region" description="Helical" evidence="1">
    <location>
        <begin position="12"/>
        <end position="39"/>
    </location>
</feature>
<feature type="transmembrane region" description="Helical" evidence="1">
    <location>
        <begin position="555"/>
        <end position="576"/>
    </location>
</feature>
<feature type="transmembrane region" description="Helical" evidence="1">
    <location>
        <begin position="281"/>
        <end position="300"/>
    </location>
</feature>
<feature type="transmembrane region" description="Helical" evidence="1">
    <location>
        <begin position="306"/>
        <end position="323"/>
    </location>
</feature>
<evidence type="ECO:0000313" key="3">
    <source>
        <dbReference type="Proteomes" id="UP000279962"/>
    </source>
</evidence>
<feature type="transmembrane region" description="Helical" evidence="1">
    <location>
        <begin position="419"/>
        <end position="438"/>
    </location>
</feature>
<name>A0A3G2T039_9GAMM</name>
<organism evidence="2 3">
    <name type="scientific">Acinetobacter wuhouensis</name>
    <dbReference type="NCBI Taxonomy" id="1879050"/>
    <lineage>
        <taxon>Bacteria</taxon>
        <taxon>Pseudomonadati</taxon>
        <taxon>Pseudomonadota</taxon>
        <taxon>Gammaproteobacteria</taxon>
        <taxon>Moraxellales</taxon>
        <taxon>Moraxellaceae</taxon>
        <taxon>Acinetobacter</taxon>
    </lineage>
</organism>